<sequence>MNDHAFVGLSYIKEIADKGNTTIRMEVSAADGSSAYEEWPEFRLGDAPTYTLHVGGRGIGTAGDSVRYFEQGNNGSDFTATGSYCGDIQHGAWWHNSYCTYINLNGEYATPGTRSRYDN</sequence>
<evidence type="ECO:0000313" key="2">
    <source>
        <dbReference type="EMBL" id="WAR16326.1"/>
    </source>
</evidence>
<dbReference type="Proteomes" id="UP001164746">
    <property type="component" value="Chromosome 10"/>
</dbReference>
<dbReference type="PANTHER" id="PTHR19143">
    <property type="entry name" value="FIBRINOGEN/TENASCIN/ANGIOPOEITIN"/>
    <property type="match status" value="1"/>
</dbReference>
<dbReference type="EMBL" id="CP111021">
    <property type="protein sequence ID" value="WAR16326.1"/>
    <property type="molecule type" value="Genomic_DNA"/>
</dbReference>
<dbReference type="InterPro" id="IPR036056">
    <property type="entry name" value="Fibrinogen-like_C"/>
</dbReference>
<accession>A0ABY7F682</accession>
<dbReference type="Pfam" id="PF00147">
    <property type="entry name" value="Fibrinogen_C"/>
    <property type="match status" value="1"/>
</dbReference>
<dbReference type="SUPFAM" id="SSF56496">
    <property type="entry name" value="Fibrinogen C-terminal domain-like"/>
    <property type="match status" value="1"/>
</dbReference>
<gene>
    <name evidence="2" type="ORF">MAR_030920</name>
</gene>
<dbReference type="InterPro" id="IPR002181">
    <property type="entry name" value="Fibrinogen_a/b/g_C_dom"/>
</dbReference>
<keyword evidence="3" id="KW-1185">Reference proteome</keyword>
<feature type="domain" description="Fibrinogen C-terminal" evidence="1">
    <location>
        <begin position="6"/>
        <end position="115"/>
    </location>
</feature>
<evidence type="ECO:0000313" key="3">
    <source>
        <dbReference type="Proteomes" id="UP001164746"/>
    </source>
</evidence>
<feature type="non-terminal residue" evidence="2">
    <location>
        <position position="119"/>
    </location>
</feature>
<protein>
    <submittedName>
        <fullName evidence="2">FCN3-like protein</fullName>
    </submittedName>
</protein>
<proteinExistence type="predicted"/>
<evidence type="ECO:0000259" key="1">
    <source>
        <dbReference type="Pfam" id="PF00147"/>
    </source>
</evidence>
<dbReference type="InterPro" id="IPR014716">
    <property type="entry name" value="Fibrinogen_a/b/g_C_1"/>
</dbReference>
<dbReference type="Gene3D" id="3.90.215.10">
    <property type="entry name" value="Gamma Fibrinogen, chain A, domain 1"/>
    <property type="match status" value="1"/>
</dbReference>
<name>A0ABY7F682_MYAAR</name>
<dbReference type="InterPro" id="IPR050373">
    <property type="entry name" value="Fibrinogen_C-term_domain"/>
</dbReference>
<reference evidence="2" key="1">
    <citation type="submission" date="2022-11" db="EMBL/GenBank/DDBJ databases">
        <title>Centuries of genome instability and evolution in soft-shell clam transmissible cancer (bioRxiv).</title>
        <authorList>
            <person name="Hart S.F.M."/>
            <person name="Yonemitsu M.A."/>
            <person name="Giersch R.M."/>
            <person name="Beal B.F."/>
            <person name="Arriagada G."/>
            <person name="Davis B.W."/>
            <person name="Ostrander E.A."/>
            <person name="Goff S.P."/>
            <person name="Metzger M.J."/>
        </authorList>
    </citation>
    <scope>NUCLEOTIDE SEQUENCE</scope>
    <source>
        <strain evidence="2">MELC-2E11</strain>
        <tissue evidence="2">Siphon/mantle</tissue>
    </source>
</reference>
<organism evidence="2 3">
    <name type="scientific">Mya arenaria</name>
    <name type="common">Soft-shell clam</name>
    <dbReference type="NCBI Taxonomy" id="6604"/>
    <lineage>
        <taxon>Eukaryota</taxon>
        <taxon>Metazoa</taxon>
        <taxon>Spiralia</taxon>
        <taxon>Lophotrochozoa</taxon>
        <taxon>Mollusca</taxon>
        <taxon>Bivalvia</taxon>
        <taxon>Autobranchia</taxon>
        <taxon>Heteroconchia</taxon>
        <taxon>Euheterodonta</taxon>
        <taxon>Imparidentia</taxon>
        <taxon>Neoheterodontei</taxon>
        <taxon>Myida</taxon>
        <taxon>Myoidea</taxon>
        <taxon>Myidae</taxon>
        <taxon>Mya</taxon>
    </lineage>
</organism>